<dbReference type="InterPro" id="IPR029753">
    <property type="entry name" value="D-isomer_DH_CS"/>
</dbReference>
<dbReference type="STRING" id="1182545.A0A072PMR2"/>
<dbReference type="Pfam" id="PF00389">
    <property type="entry name" value="2-Hacid_dh"/>
    <property type="match status" value="1"/>
</dbReference>
<feature type="domain" description="D-isomer specific 2-hydroxyacid dehydrogenase NAD-binding" evidence="6">
    <location>
        <begin position="131"/>
        <end position="326"/>
    </location>
</feature>
<dbReference type="RefSeq" id="XP_013259375.1">
    <property type="nucleotide sequence ID" value="XM_013403921.1"/>
</dbReference>
<dbReference type="GO" id="GO:0051287">
    <property type="term" value="F:NAD binding"/>
    <property type="evidence" value="ECO:0007669"/>
    <property type="project" value="InterPro"/>
</dbReference>
<name>A0A072PMR2_9EURO</name>
<evidence type="ECO:0000259" key="5">
    <source>
        <dbReference type="Pfam" id="PF00389"/>
    </source>
</evidence>
<evidence type="ECO:0000313" key="8">
    <source>
        <dbReference type="Proteomes" id="UP000027920"/>
    </source>
</evidence>
<organism evidence="7 8">
    <name type="scientific">Exophiala aquamarina CBS 119918</name>
    <dbReference type="NCBI Taxonomy" id="1182545"/>
    <lineage>
        <taxon>Eukaryota</taxon>
        <taxon>Fungi</taxon>
        <taxon>Dikarya</taxon>
        <taxon>Ascomycota</taxon>
        <taxon>Pezizomycotina</taxon>
        <taxon>Eurotiomycetes</taxon>
        <taxon>Chaetothyriomycetidae</taxon>
        <taxon>Chaetothyriales</taxon>
        <taxon>Herpotrichiellaceae</taxon>
        <taxon>Exophiala</taxon>
    </lineage>
</organism>
<evidence type="ECO:0008006" key="9">
    <source>
        <dbReference type="Google" id="ProtNLM"/>
    </source>
</evidence>
<feature type="domain" description="D-isomer specific 2-hydroxyacid dehydrogenase catalytic" evidence="5">
    <location>
        <begin position="33"/>
        <end position="354"/>
    </location>
</feature>
<evidence type="ECO:0000256" key="2">
    <source>
        <dbReference type="ARBA" id="ARBA00023002"/>
    </source>
</evidence>
<dbReference type="Proteomes" id="UP000027920">
    <property type="component" value="Unassembled WGS sequence"/>
</dbReference>
<dbReference type="GeneID" id="25281889"/>
<dbReference type="SUPFAM" id="SSF52283">
    <property type="entry name" value="Formate/glycerate dehydrogenase catalytic domain-like"/>
    <property type="match status" value="1"/>
</dbReference>
<evidence type="ECO:0000259" key="6">
    <source>
        <dbReference type="Pfam" id="PF02826"/>
    </source>
</evidence>
<proteinExistence type="inferred from homology"/>
<dbReference type="VEuPathDB" id="FungiDB:A1O9_06975"/>
<dbReference type="InterPro" id="IPR006140">
    <property type="entry name" value="D-isomer_DH_NAD-bd"/>
</dbReference>
<dbReference type="SUPFAM" id="SSF51735">
    <property type="entry name" value="NAD(P)-binding Rossmann-fold domains"/>
    <property type="match status" value="1"/>
</dbReference>
<dbReference type="HOGENOM" id="CLU_019796_1_3_1"/>
<dbReference type="InterPro" id="IPR050857">
    <property type="entry name" value="D-2-hydroxyacid_DH"/>
</dbReference>
<dbReference type="CDD" id="cd12169">
    <property type="entry name" value="PGDH_like_1"/>
    <property type="match status" value="1"/>
</dbReference>
<comment type="caution">
    <text evidence="7">The sequence shown here is derived from an EMBL/GenBank/DDBJ whole genome shotgun (WGS) entry which is preliminary data.</text>
</comment>
<sequence length="358" mass="38452">MAPKGDTIKLAILDDYASIATTHFSPLQKSHPNLEIHSFPTTLNAKLEPEHAELISRLSPFTIISSMRERTQFPRSVLSGLPNLKLLITTGMRNAAIDVAAATELGITVVGTTGKRNAAPGYDATNEQAWTLILGLAKDVVGGDASITASADGLGWQTGLVSSLGGKTLGLLGLGKLGTQAAVTGKLGFGMDVLAWSSSLTQDKADAAAESRGLPKGSFRVAASKEELFRSADVLSVHYVLSARSRGIVGSKELEMMKPSAILVNTSRGPLVEQMDLIAALEQGRLRGVGLDVFETEPLPKDSPWRRTKYWGQQGRSRVLLSPHNGYVEEETMNSWYAQQAETVKSWIEGGELLRKIE</sequence>
<dbReference type="PANTHER" id="PTHR42789:SF1">
    <property type="entry name" value="D-ISOMER SPECIFIC 2-HYDROXYACID DEHYDROGENASE FAMILY PROTEIN (AFU_ORTHOLOGUE AFUA_6G10090)"/>
    <property type="match status" value="1"/>
</dbReference>
<dbReference type="AlphaFoldDB" id="A0A072PMR2"/>
<evidence type="ECO:0000313" key="7">
    <source>
        <dbReference type="EMBL" id="KEF56785.1"/>
    </source>
</evidence>
<keyword evidence="8" id="KW-1185">Reference proteome</keyword>
<dbReference type="PANTHER" id="PTHR42789">
    <property type="entry name" value="D-ISOMER SPECIFIC 2-HYDROXYACID DEHYDROGENASE FAMILY PROTEIN (AFU_ORTHOLOGUE AFUA_6G10090)"/>
    <property type="match status" value="1"/>
</dbReference>
<evidence type="ECO:0000256" key="4">
    <source>
        <dbReference type="RuleBase" id="RU003719"/>
    </source>
</evidence>
<dbReference type="Pfam" id="PF02826">
    <property type="entry name" value="2-Hacid_dh_C"/>
    <property type="match status" value="1"/>
</dbReference>
<evidence type="ECO:0000256" key="1">
    <source>
        <dbReference type="ARBA" id="ARBA00005854"/>
    </source>
</evidence>
<dbReference type="InterPro" id="IPR036291">
    <property type="entry name" value="NAD(P)-bd_dom_sf"/>
</dbReference>
<dbReference type="OrthoDB" id="298012at2759"/>
<reference evidence="7 8" key="1">
    <citation type="submission" date="2013-03" db="EMBL/GenBank/DDBJ databases">
        <title>The Genome Sequence of Exophiala aquamarina CBS 119918.</title>
        <authorList>
            <consortium name="The Broad Institute Genomics Platform"/>
            <person name="Cuomo C."/>
            <person name="de Hoog S."/>
            <person name="Gorbushina A."/>
            <person name="Walker B."/>
            <person name="Young S.K."/>
            <person name="Zeng Q."/>
            <person name="Gargeya S."/>
            <person name="Fitzgerald M."/>
            <person name="Haas B."/>
            <person name="Abouelleil A."/>
            <person name="Allen A.W."/>
            <person name="Alvarado L."/>
            <person name="Arachchi H.M."/>
            <person name="Berlin A.M."/>
            <person name="Chapman S.B."/>
            <person name="Gainer-Dewar J."/>
            <person name="Goldberg J."/>
            <person name="Griggs A."/>
            <person name="Gujja S."/>
            <person name="Hansen M."/>
            <person name="Howarth C."/>
            <person name="Imamovic A."/>
            <person name="Ireland A."/>
            <person name="Larimer J."/>
            <person name="McCowan C."/>
            <person name="Murphy C."/>
            <person name="Pearson M."/>
            <person name="Poon T.W."/>
            <person name="Priest M."/>
            <person name="Roberts A."/>
            <person name="Saif S."/>
            <person name="Shea T."/>
            <person name="Sisk P."/>
            <person name="Sykes S."/>
            <person name="Wortman J."/>
            <person name="Nusbaum C."/>
            <person name="Birren B."/>
        </authorList>
    </citation>
    <scope>NUCLEOTIDE SEQUENCE [LARGE SCALE GENOMIC DNA]</scope>
    <source>
        <strain evidence="7 8">CBS 119918</strain>
    </source>
</reference>
<accession>A0A072PMR2</accession>
<gene>
    <name evidence="7" type="ORF">A1O9_06975</name>
</gene>
<dbReference type="EMBL" id="AMGV01000005">
    <property type="protein sequence ID" value="KEF56785.1"/>
    <property type="molecule type" value="Genomic_DNA"/>
</dbReference>
<dbReference type="InterPro" id="IPR006139">
    <property type="entry name" value="D-isomer_2_OHA_DH_cat_dom"/>
</dbReference>
<keyword evidence="3" id="KW-0520">NAD</keyword>
<protein>
    <recommendedName>
        <fullName evidence="9">Glycerate dehydrogenase</fullName>
    </recommendedName>
</protein>
<dbReference type="Gene3D" id="3.40.50.720">
    <property type="entry name" value="NAD(P)-binding Rossmann-like Domain"/>
    <property type="match status" value="2"/>
</dbReference>
<comment type="similarity">
    <text evidence="1 4">Belongs to the D-isomer specific 2-hydroxyacid dehydrogenase family.</text>
</comment>
<dbReference type="GO" id="GO:0016616">
    <property type="term" value="F:oxidoreductase activity, acting on the CH-OH group of donors, NAD or NADP as acceptor"/>
    <property type="evidence" value="ECO:0007669"/>
    <property type="project" value="InterPro"/>
</dbReference>
<evidence type="ECO:0000256" key="3">
    <source>
        <dbReference type="ARBA" id="ARBA00023027"/>
    </source>
</evidence>
<keyword evidence="2 4" id="KW-0560">Oxidoreductase</keyword>
<dbReference type="PROSITE" id="PS00671">
    <property type="entry name" value="D_2_HYDROXYACID_DH_3"/>
    <property type="match status" value="1"/>
</dbReference>